<dbReference type="InterPro" id="IPR001453">
    <property type="entry name" value="MoaB/Mog_dom"/>
</dbReference>
<dbReference type="NCBIfam" id="TIGR00199">
    <property type="entry name" value="PncC_domain"/>
    <property type="match status" value="1"/>
</dbReference>
<dbReference type="InterPro" id="IPR008135">
    <property type="entry name" value="Competence-induced_CinA"/>
</dbReference>
<sequence length="418" mass="45929">MKAEIIAVGTELLLGQIVNTNAQYISKQLAEIGIDVYFQTVVGDNRERIQEALRMAQQRADVIVLTGGLGPTEDDLTRDAVAEFTGNTLAFDRAALQQLETYFHNRGMAMTENNRRQALFIEGADVLPNDAGLAIGSALQAGNTLYILLPGPPKELKPMFERYAKPWLLKHLGQEIRSLHSVMLKFAGIGESILADRLADLIDGQHDPTIAPYAQEGEVTIRVSTKASDPAEAERKMRPVLDEIKKRAGEHLYAETDIPLEQAIVEHFAQNGWTAAAAESCTGGLISEMITSVPGSSRVFAGGIVSYTNEIKHQWLGIPMSELEGQDAHGAVSRETAKLMAEQIRERMNCRFGVSITGVAGPSPSEGKPVGLVYIGISEQGKQTQVFEERFNGDRVLIRWRAAKRALYLLWKSSKNME</sequence>
<dbReference type="Pfam" id="PF00994">
    <property type="entry name" value="MoCF_biosynth"/>
    <property type="match status" value="1"/>
</dbReference>
<dbReference type="SUPFAM" id="SSF53218">
    <property type="entry name" value="Molybdenum cofactor biosynthesis proteins"/>
    <property type="match status" value="1"/>
</dbReference>
<protein>
    <recommendedName>
        <fullName evidence="1">Putative competence-damage inducible protein</fullName>
    </recommendedName>
</protein>
<accession>A0ABW1IM77</accession>
<name>A0ABW1IM77_9BACL</name>
<feature type="domain" description="MoaB/Mog" evidence="2">
    <location>
        <begin position="4"/>
        <end position="171"/>
    </location>
</feature>
<comment type="similarity">
    <text evidence="1">Belongs to the CinA family.</text>
</comment>
<dbReference type="Gene3D" id="3.40.980.10">
    <property type="entry name" value="MoaB/Mog-like domain"/>
    <property type="match status" value="1"/>
</dbReference>
<dbReference type="Pfam" id="PF18146">
    <property type="entry name" value="CinA_KH"/>
    <property type="match status" value="1"/>
</dbReference>
<dbReference type="PANTHER" id="PTHR13939">
    <property type="entry name" value="NICOTINAMIDE-NUCLEOTIDE AMIDOHYDROLASE PNCC"/>
    <property type="match status" value="1"/>
</dbReference>
<dbReference type="NCBIfam" id="TIGR00177">
    <property type="entry name" value="molyb_syn"/>
    <property type="match status" value="1"/>
</dbReference>
<dbReference type="Gene3D" id="3.90.950.20">
    <property type="entry name" value="CinA-like"/>
    <property type="match status" value="1"/>
</dbReference>
<gene>
    <name evidence="1" type="primary">cinA</name>
    <name evidence="3" type="ORF">ACFPXP_06990</name>
</gene>
<evidence type="ECO:0000259" key="2">
    <source>
        <dbReference type="SMART" id="SM00852"/>
    </source>
</evidence>
<proteinExistence type="inferred from homology"/>
<dbReference type="NCBIfam" id="TIGR00200">
    <property type="entry name" value="cinA_nterm"/>
    <property type="match status" value="1"/>
</dbReference>
<dbReference type="InterPro" id="IPR041424">
    <property type="entry name" value="CinA_KH"/>
</dbReference>
<evidence type="ECO:0000256" key="1">
    <source>
        <dbReference type="HAMAP-Rule" id="MF_00226"/>
    </source>
</evidence>
<dbReference type="SMART" id="SM00852">
    <property type="entry name" value="MoCF_biosynth"/>
    <property type="match status" value="1"/>
</dbReference>
<dbReference type="InterPro" id="IPR036653">
    <property type="entry name" value="CinA-like_C"/>
</dbReference>
<dbReference type="RefSeq" id="WP_379893507.1">
    <property type="nucleotide sequence ID" value="NZ_CBCSCT010000001.1"/>
</dbReference>
<dbReference type="PIRSF" id="PIRSF006728">
    <property type="entry name" value="CinA"/>
    <property type="match status" value="1"/>
</dbReference>
<dbReference type="PANTHER" id="PTHR13939:SF0">
    <property type="entry name" value="NMN AMIDOHYDROLASE-LIKE PROTEIN YFAY"/>
    <property type="match status" value="1"/>
</dbReference>
<dbReference type="CDD" id="cd00885">
    <property type="entry name" value="cinA"/>
    <property type="match status" value="1"/>
</dbReference>
<dbReference type="EMBL" id="JBHSQV010000036">
    <property type="protein sequence ID" value="MFC5986177.1"/>
    <property type="molecule type" value="Genomic_DNA"/>
</dbReference>
<dbReference type="SUPFAM" id="SSF142433">
    <property type="entry name" value="CinA-like"/>
    <property type="match status" value="1"/>
</dbReference>
<keyword evidence="4" id="KW-1185">Reference proteome</keyword>
<organism evidence="3 4">
    <name type="scientific">Marinicrinis lubricantis</name>
    <dbReference type="NCBI Taxonomy" id="2086470"/>
    <lineage>
        <taxon>Bacteria</taxon>
        <taxon>Bacillati</taxon>
        <taxon>Bacillota</taxon>
        <taxon>Bacilli</taxon>
        <taxon>Bacillales</taxon>
        <taxon>Paenibacillaceae</taxon>
    </lineage>
</organism>
<dbReference type="NCBIfam" id="NF001813">
    <property type="entry name" value="PRK00549.1"/>
    <property type="match status" value="1"/>
</dbReference>
<dbReference type="InterPro" id="IPR050101">
    <property type="entry name" value="CinA"/>
</dbReference>
<dbReference type="InterPro" id="IPR008136">
    <property type="entry name" value="CinA_C"/>
</dbReference>
<reference evidence="4" key="1">
    <citation type="journal article" date="2019" name="Int. J. Syst. Evol. Microbiol.">
        <title>The Global Catalogue of Microorganisms (GCM) 10K type strain sequencing project: providing services to taxonomists for standard genome sequencing and annotation.</title>
        <authorList>
            <consortium name="The Broad Institute Genomics Platform"/>
            <consortium name="The Broad Institute Genome Sequencing Center for Infectious Disease"/>
            <person name="Wu L."/>
            <person name="Ma J."/>
        </authorList>
    </citation>
    <scope>NUCLEOTIDE SEQUENCE [LARGE SCALE GENOMIC DNA]</scope>
    <source>
        <strain evidence="4">CCM 8749</strain>
    </source>
</reference>
<evidence type="ECO:0000313" key="4">
    <source>
        <dbReference type="Proteomes" id="UP001596250"/>
    </source>
</evidence>
<dbReference type="HAMAP" id="MF_00226_B">
    <property type="entry name" value="CinA_B"/>
    <property type="match status" value="1"/>
</dbReference>
<dbReference type="Proteomes" id="UP001596250">
    <property type="component" value="Unassembled WGS sequence"/>
</dbReference>
<dbReference type="Pfam" id="PF02464">
    <property type="entry name" value="CinA"/>
    <property type="match status" value="1"/>
</dbReference>
<dbReference type="InterPro" id="IPR036425">
    <property type="entry name" value="MoaB/Mog-like_dom_sf"/>
</dbReference>
<comment type="caution">
    <text evidence="3">The sequence shown here is derived from an EMBL/GenBank/DDBJ whole genome shotgun (WGS) entry which is preliminary data.</text>
</comment>
<dbReference type="Gene3D" id="3.30.70.2860">
    <property type="match status" value="1"/>
</dbReference>
<evidence type="ECO:0000313" key="3">
    <source>
        <dbReference type="EMBL" id="MFC5986177.1"/>
    </source>
</evidence>